<gene>
    <name evidence="1" type="ORF">J4Q44_G00308910</name>
</gene>
<organism evidence="1 2">
    <name type="scientific">Coregonus suidteri</name>
    <dbReference type="NCBI Taxonomy" id="861788"/>
    <lineage>
        <taxon>Eukaryota</taxon>
        <taxon>Metazoa</taxon>
        <taxon>Chordata</taxon>
        <taxon>Craniata</taxon>
        <taxon>Vertebrata</taxon>
        <taxon>Euteleostomi</taxon>
        <taxon>Actinopterygii</taxon>
        <taxon>Neopterygii</taxon>
        <taxon>Teleostei</taxon>
        <taxon>Protacanthopterygii</taxon>
        <taxon>Salmoniformes</taxon>
        <taxon>Salmonidae</taxon>
        <taxon>Coregoninae</taxon>
        <taxon>Coregonus</taxon>
    </lineage>
</organism>
<dbReference type="AlphaFoldDB" id="A0AAN8L534"/>
<keyword evidence="2" id="KW-1185">Reference proteome</keyword>
<dbReference type="Proteomes" id="UP001356427">
    <property type="component" value="Unassembled WGS sequence"/>
</dbReference>
<protein>
    <submittedName>
        <fullName evidence="1">Uncharacterized protein</fullName>
    </submittedName>
</protein>
<accession>A0AAN8L534</accession>
<sequence>MTCASLDMARTAKVGLTIHSAKKVFQSLGIMIGIIQRWISLTERQEVVGSAGPFPPTQRCFCGWLHCTSIIKLHNYVLNSRQSVPCLLCYLQDRVYISFDWTSPKRS</sequence>
<comment type="caution">
    <text evidence="1">The sequence shown here is derived from an EMBL/GenBank/DDBJ whole genome shotgun (WGS) entry which is preliminary data.</text>
</comment>
<evidence type="ECO:0000313" key="1">
    <source>
        <dbReference type="EMBL" id="KAK6299381.1"/>
    </source>
</evidence>
<name>A0AAN8L534_9TELE</name>
<dbReference type="EMBL" id="JAGTTL010000029">
    <property type="protein sequence ID" value="KAK6299381.1"/>
    <property type="molecule type" value="Genomic_DNA"/>
</dbReference>
<proteinExistence type="predicted"/>
<evidence type="ECO:0000313" key="2">
    <source>
        <dbReference type="Proteomes" id="UP001356427"/>
    </source>
</evidence>
<reference evidence="1 2" key="1">
    <citation type="submission" date="2021-04" db="EMBL/GenBank/DDBJ databases">
        <authorList>
            <person name="De Guttry C."/>
            <person name="Zahm M."/>
            <person name="Klopp C."/>
            <person name="Cabau C."/>
            <person name="Louis A."/>
            <person name="Berthelot C."/>
            <person name="Parey E."/>
            <person name="Roest Crollius H."/>
            <person name="Montfort J."/>
            <person name="Robinson-Rechavi M."/>
            <person name="Bucao C."/>
            <person name="Bouchez O."/>
            <person name="Gislard M."/>
            <person name="Lluch J."/>
            <person name="Milhes M."/>
            <person name="Lampietro C."/>
            <person name="Lopez Roques C."/>
            <person name="Donnadieu C."/>
            <person name="Braasch I."/>
            <person name="Desvignes T."/>
            <person name="Postlethwait J."/>
            <person name="Bobe J."/>
            <person name="Wedekind C."/>
            <person name="Guiguen Y."/>
        </authorList>
    </citation>
    <scope>NUCLEOTIDE SEQUENCE [LARGE SCALE GENOMIC DNA]</scope>
    <source>
        <strain evidence="1">Cs_M1</strain>
        <tissue evidence="1">Blood</tissue>
    </source>
</reference>